<dbReference type="InterPro" id="IPR024079">
    <property type="entry name" value="MetalloPept_cat_dom_sf"/>
</dbReference>
<feature type="chain" id="PRO_5045833369" evidence="2">
    <location>
        <begin position="21"/>
        <end position="651"/>
    </location>
</feature>
<dbReference type="InterPro" id="IPR026444">
    <property type="entry name" value="Secre_tail"/>
</dbReference>
<dbReference type="Pfam" id="PF20009">
    <property type="entry name" value="GEVED"/>
    <property type="match status" value="1"/>
</dbReference>
<dbReference type="InterPro" id="IPR003961">
    <property type="entry name" value="FN3_dom"/>
</dbReference>
<dbReference type="SUPFAM" id="SSF55486">
    <property type="entry name" value="Metalloproteases ('zincins'), catalytic domain"/>
    <property type="match status" value="1"/>
</dbReference>
<dbReference type="InterPro" id="IPR045474">
    <property type="entry name" value="GEVED"/>
</dbReference>
<evidence type="ECO:0000256" key="2">
    <source>
        <dbReference type="SAM" id="SignalP"/>
    </source>
</evidence>
<dbReference type="Pfam" id="PF13688">
    <property type="entry name" value="Reprolysin_5"/>
    <property type="match status" value="1"/>
</dbReference>
<dbReference type="NCBIfam" id="TIGR04183">
    <property type="entry name" value="Por_Secre_tail"/>
    <property type="match status" value="1"/>
</dbReference>
<sequence>MKKALLSMVSLTGIFGISHAQNFECGTEPLSYEKFLTQRELANKILAKNANSKNTPAITYVAVQAHLIGMDNGTGYASANNLNNALSELNRKFADFNVQFYFKGTDFLYYPNSLYHSGDQPDSETLMFSQQNSSNNSMNLFLGNSVKRGGSGVGGWSYVAPSNQSNNITWVVNGQLDDDKTTPHEFGHYFGLSHTFNNSTNATISNRELVTRNFSEPLPRLSANCDTKGDFICDTPSDPRGAANATTSNCAYTGTATDVNSDLFAPLMNNMMDYNFCAPYFFTPGQYNRMQNVGLPIVTNSSTFTLNAPETPQPVPTNITASPSEYTNQFAVNWIDNSTVETGYLVEAKAEGSTVYIPVKGVMKNAVTANNFTKLTAGLKYNFRIKASNTKTNYSAESALIQFPALCGNNNVTSCSPHNGIDASWNIENVKLTQNNVTLMQNLNSNCSGSSIGNYFSSHIANVAAGTSVTLEAKAKANSNTGSAYSPYVKVYVDWNQDSIFDELTEKVIENTGFNGITQNFLIPSTIPTGSYRLRIAFTASTSGYAAATPCRVSFGEIEDYQLAVTNGNLSTKENELDQTGIYPNPVDDILYIKSNLKYKKFSLYSAEGRLVMKGDVLDNQINVSSLEKGYYVVEISDNKANSVRHKILKK</sequence>
<keyword evidence="1 2" id="KW-0732">Signal</keyword>
<proteinExistence type="predicted"/>
<gene>
    <name evidence="4" type="ORF">IC610_19710</name>
</gene>
<dbReference type="EMBL" id="JACYFS010000014">
    <property type="protein sequence ID" value="MBD8084636.1"/>
    <property type="molecule type" value="Genomic_DNA"/>
</dbReference>
<feature type="signal peptide" evidence="2">
    <location>
        <begin position="1"/>
        <end position="20"/>
    </location>
</feature>
<dbReference type="InterPro" id="IPR013783">
    <property type="entry name" value="Ig-like_fold"/>
</dbReference>
<evidence type="ECO:0000313" key="4">
    <source>
        <dbReference type="EMBL" id="MBD8084636.1"/>
    </source>
</evidence>
<dbReference type="Pfam" id="PF00041">
    <property type="entry name" value="fn3"/>
    <property type="match status" value="1"/>
</dbReference>
<dbReference type="PROSITE" id="PS50853">
    <property type="entry name" value="FN3"/>
    <property type="match status" value="1"/>
</dbReference>
<reference evidence="4 5" key="1">
    <citation type="submission" date="2020-09" db="EMBL/GenBank/DDBJ databases">
        <title>Genome seq and assembly of Chryseobacterium sp.</title>
        <authorList>
            <person name="Chhetri G."/>
        </authorList>
    </citation>
    <scope>NUCLEOTIDE SEQUENCE [LARGE SCALE GENOMIC DNA]</scope>
    <source>
        <strain evidence="4 5">GCR10</strain>
    </source>
</reference>
<dbReference type="Proteomes" id="UP000637299">
    <property type="component" value="Unassembled WGS sequence"/>
</dbReference>
<accession>A0ABR8ZH53</accession>
<evidence type="ECO:0000259" key="3">
    <source>
        <dbReference type="PROSITE" id="PS50853"/>
    </source>
</evidence>
<organism evidence="4 5">
    <name type="scientific">Chryseobacterium caseinilyticum</name>
    <dbReference type="NCBI Taxonomy" id="2771428"/>
    <lineage>
        <taxon>Bacteria</taxon>
        <taxon>Pseudomonadati</taxon>
        <taxon>Bacteroidota</taxon>
        <taxon>Flavobacteriia</taxon>
        <taxon>Flavobacteriales</taxon>
        <taxon>Weeksellaceae</taxon>
        <taxon>Chryseobacterium group</taxon>
        <taxon>Chryseobacterium</taxon>
    </lineage>
</organism>
<evidence type="ECO:0000256" key="1">
    <source>
        <dbReference type="ARBA" id="ARBA00022729"/>
    </source>
</evidence>
<name>A0ABR8ZH53_9FLAO</name>
<dbReference type="RefSeq" id="WP_191738577.1">
    <property type="nucleotide sequence ID" value="NZ_JACYFS010000014.1"/>
</dbReference>
<dbReference type="Pfam" id="PF18962">
    <property type="entry name" value="Por_Secre_tail"/>
    <property type="match status" value="1"/>
</dbReference>
<dbReference type="Gene3D" id="2.60.40.10">
    <property type="entry name" value="Immunoglobulins"/>
    <property type="match status" value="1"/>
</dbReference>
<feature type="domain" description="Fibronectin type-III" evidence="3">
    <location>
        <begin position="315"/>
        <end position="408"/>
    </location>
</feature>
<comment type="caution">
    <text evidence="4">The sequence shown here is derived from an EMBL/GenBank/DDBJ whole genome shotgun (WGS) entry which is preliminary data.</text>
</comment>
<dbReference type="Gene3D" id="3.40.390.10">
    <property type="entry name" value="Collagenase (Catalytic Domain)"/>
    <property type="match status" value="1"/>
</dbReference>
<evidence type="ECO:0000313" key="5">
    <source>
        <dbReference type="Proteomes" id="UP000637299"/>
    </source>
</evidence>
<dbReference type="InterPro" id="IPR036116">
    <property type="entry name" value="FN3_sf"/>
</dbReference>
<protein>
    <submittedName>
        <fullName evidence="4">T9SS type A sorting domain-containing protein</fullName>
    </submittedName>
</protein>
<dbReference type="SUPFAM" id="SSF49265">
    <property type="entry name" value="Fibronectin type III"/>
    <property type="match status" value="1"/>
</dbReference>
<dbReference type="CDD" id="cd00063">
    <property type="entry name" value="FN3"/>
    <property type="match status" value="1"/>
</dbReference>
<keyword evidence="5" id="KW-1185">Reference proteome</keyword>